<dbReference type="HOGENOM" id="CLU_144474_0_0_1"/>
<evidence type="ECO:0000313" key="2">
    <source>
        <dbReference type="EMBL" id="EAR98478.1"/>
    </source>
</evidence>
<evidence type="ECO:0000256" key="1">
    <source>
        <dbReference type="SAM" id="SignalP"/>
    </source>
</evidence>
<gene>
    <name evidence="2" type="ORF">TTHERM_00292050</name>
</gene>
<dbReference type="RefSeq" id="XP_001018723.1">
    <property type="nucleotide sequence ID" value="XM_001018723.1"/>
</dbReference>
<accession>I7MF48</accession>
<keyword evidence="2" id="KW-0812">Transmembrane</keyword>
<dbReference type="InParanoid" id="I7MF48"/>
<evidence type="ECO:0000313" key="3">
    <source>
        <dbReference type="Proteomes" id="UP000009168"/>
    </source>
</evidence>
<name>I7MF48_TETTS</name>
<reference evidence="3" key="1">
    <citation type="journal article" date="2006" name="PLoS Biol.">
        <title>Macronuclear genome sequence of the ciliate Tetrahymena thermophila, a model eukaryote.</title>
        <authorList>
            <person name="Eisen J.A."/>
            <person name="Coyne R.S."/>
            <person name="Wu M."/>
            <person name="Wu D."/>
            <person name="Thiagarajan M."/>
            <person name="Wortman J.R."/>
            <person name="Badger J.H."/>
            <person name="Ren Q."/>
            <person name="Amedeo P."/>
            <person name="Jones K.M."/>
            <person name="Tallon L.J."/>
            <person name="Delcher A.L."/>
            <person name="Salzberg S.L."/>
            <person name="Silva J.C."/>
            <person name="Haas B.J."/>
            <person name="Majoros W.H."/>
            <person name="Farzad M."/>
            <person name="Carlton J.M."/>
            <person name="Smith R.K. Jr."/>
            <person name="Garg J."/>
            <person name="Pearlman R.E."/>
            <person name="Karrer K.M."/>
            <person name="Sun L."/>
            <person name="Manning G."/>
            <person name="Elde N.C."/>
            <person name="Turkewitz A.P."/>
            <person name="Asai D.J."/>
            <person name="Wilkes D.E."/>
            <person name="Wang Y."/>
            <person name="Cai H."/>
            <person name="Collins K."/>
            <person name="Stewart B.A."/>
            <person name="Lee S.R."/>
            <person name="Wilamowska K."/>
            <person name="Weinberg Z."/>
            <person name="Ruzzo W.L."/>
            <person name="Wloga D."/>
            <person name="Gaertig J."/>
            <person name="Frankel J."/>
            <person name="Tsao C.-C."/>
            <person name="Gorovsky M.A."/>
            <person name="Keeling P.J."/>
            <person name="Waller R.F."/>
            <person name="Patron N.J."/>
            <person name="Cherry J.M."/>
            <person name="Stover N.A."/>
            <person name="Krieger C.J."/>
            <person name="del Toro C."/>
            <person name="Ryder H.F."/>
            <person name="Williamson S.C."/>
            <person name="Barbeau R.A."/>
            <person name="Hamilton E.P."/>
            <person name="Orias E."/>
        </authorList>
    </citation>
    <scope>NUCLEOTIDE SEQUENCE [LARGE SCALE GENOMIC DNA]</scope>
    <source>
        <strain evidence="3">SB210</strain>
    </source>
</reference>
<dbReference type="GeneID" id="7839603"/>
<dbReference type="AlphaFoldDB" id="I7MF48"/>
<feature type="chain" id="PRO_5003712417" evidence="1">
    <location>
        <begin position="24"/>
        <end position="151"/>
    </location>
</feature>
<protein>
    <submittedName>
        <fullName evidence="2">Transmembrane protein, putative</fullName>
    </submittedName>
</protein>
<keyword evidence="2" id="KW-0472">Membrane</keyword>
<sequence>MNKIFFLIPIIALIGSTLFLIQQRPTADLENLVPVTFEQYQNCTEKIPSDYPCRQSQEFIDTYYLFQNQTYTPQAPEGCKQYIVYSRFFSQSDYEINFFQYFEMCYINEKVREIANSNECFFKNYYAPKYLLCGGFDIYAYPPYTPFSIGN</sequence>
<keyword evidence="3" id="KW-1185">Reference proteome</keyword>
<organism evidence="2 3">
    <name type="scientific">Tetrahymena thermophila (strain SB210)</name>
    <dbReference type="NCBI Taxonomy" id="312017"/>
    <lineage>
        <taxon>Eukaryota</taxon>
        <taxon>Sar</taxon>
        <taxon>Alveolata</taxon>
        <taxon>Ciliophora</taxon>
        <taxon>Intramacronucleata</taxon>
        <taxon>Oligohymenophorea</taxon>
        <taxon>Hymenostomatida</taxon>
        <taxon>Tetrahymenina</taxon>
        <taxon>Tetrahymenidae</taxon>
        <taxon>Tetrahymena</taxon>
    </lineage>
</organism>
<dbReference type="EMBL" id="GG662651">
    <property type="protein sequence ID" value="EAR98478.1"/>
    <property type="molecule type" value="Genomic_DNA"/>
</dbReference>
<dbReference type="Proteomes" id="UP000009168">
    <property type="component" value="Unassembled WGS sequence"/>
</dbReference>
<feature type="signal peptide" evidence="1">
    <location>
        <begin position="1"/>
        <end position="23"/>
    </location>
</feature>
<proteinExistence type="predicted"/>
<dbReference type="KEGG" id="tet:TTHERM_00292050"/>
<keyword evidence="1" id="KW-0732">Signal</keyword>